<organism evidence="2 3">
    <name type="scientific">Meloidogyne hapla</name>
    <name type="common">Root-knot nematode worm</name>
    <dbReference type="NCBI Taxonomy" id="6305"/>
    <lineage>
        <taxon>Eukaryota</taxon>
        <taxon>Metazoa</taxon>
        <taxon>Ecdysozoa</taxon>
        <taxon>Nematoda</taxon>
        <taxon>Chromadorea</taxon>
        <taxon>Rhabditida</taxon>
        <taxon>Tylenchina</taxon>
        <taxon>Tylenchomorpha</taxon>
        <taxon>Tylenchoidea</taxon>
        <taxon>Meloidogynidae</taxon>
        <taxon>Meloidogyninae</taxon>
        <taxon>Meloidogyne</taxon>
    </lineage>
</organism>
<dbReference type="Proteomes" id="UP000095281">
    <property type="component" value="Unplaced"/>
</dbReference>
<reference evidence="3" key="1">
    <citation type="submission" date="2016-11" db="UniProtKB">
        <authorList>
            <consortium name="WormBaseParasite"/>
        </authorList>
    </citation>
    <scope>IDENTIFICATION</scope>
</reference>
<sequence length="290" mass="34119">MQKLEKYKNEINLIEDKYNKGKGKEIVDDKINLDEDNKKREVEINKDKIKKCENEIINIKEIIENNENNIEELKNEIFYKRFNIQKIFNMRKELAKGETRLLFTNCNRNQVIEALAFNVEIFCLPYRDDQNYVAEALKFNKAQNQSKSIFSIPLRFAKNLIKGNDKNFIQLSKNLSLSMNDIERLKCDIEGGEYYQIFENAIIIILEKKDNKIANKIHDDLIKKWKKKHPADLIIDVIEDKINDNTINDEINVKENSEKPIPTRKLDDQLAVDTIEPALLRALEWKSSVT</sequence>
<name>A0A1I8BUT2_MELHA</name>
<feature type="coiled-coil region" evidence="1">
    <location>
        <begin position="4"/>
        <end position="76"/>
    </location>
</feature>
<dbReference type="WBParaSite" id="MhA1_Contig634.frz3.gene14">
    <property type="protein sequence ID" value="MhA1_Contig634.frz3.gene14"/>
    <property type="gene ID" value="MhA1_Contig634.frz3.gene14"/>
</dbReference>
<evidence type="ECO:0000256" key="1">
    <source>
        <dbReference type="SAM" id="Coils"/>
    </source>
</evidence>
<evidence type="ECO:0000313" key="3">
    <source>
        <dbReference type="WBParaSite" id="MhA1_Contig634.frz3.gene14"/>
    </source>
</evidence>
<keyword evidence="2" id="KW-1185">Reference proteome</keyword>
<accession>A0A1I8BUT2</accession>
<dbReference type="AlphaFoldDB" id="A0A1I8BUT2"/>
<proteinExistence type="predicted"/>
<keyword evidence="1" id="KW-0175">Coiled coil</keyword>
<protein>
    <submittedName>
        <fullName evidence="3">Uncharacterized protein</fullName>
    </submittedName>
</protein>
<evidence type="ECO:0000313" key="2">
    <source>
        <dbReference type="Proteomes" id="UP000095281"/>
    </source>
</evidence>